<evidence type="ECO:0000313" key="1">
    <source>
        <dbReference type="EMBL" id="QQK08211.1"/>
    </source>
</evidence>
<organism evidence="1 2">
    <name type="scientific">Miniphocaeibacter halophilus</name>
    <dbReference type="NCBI Taxonomy" id="2931922"/>
    <lineage>
        <taxon>Bacteria</taxon>
        <taxon>Bacillati</taxon>
        <taxon>Bacillota</taxon>
        <taxon>Tissierellia</taxon>
        <taxon>Tissierellales</taxon>
        <taxon>Peptoniphilaceae</taxon>
        <taxon>Miniphocaeibacter</taxon>
    </lineage>
</organism>
<reference evidence="1 2" key="1">
    <citation type="journal article" date="2022" name="Int. J. Syst. Evol. Microbiol.">
        <title>Miniphocaeibacter halophilus sp. nov., an ammonium-tolerant acetate-producing bacterium isolated from a biogas system.</title>
        <authorList>
            <person name="Schnurer A."/>
            <person name="Singh A."/>
            <person name="Bi S."/>
            <person name="Qiao W."/>
            <person name="Westerholm M."/>
        </authorList>
    </citation>
    <scope>NUCLEOTIDE SEQUENCE [LARGE SCALE GENOMIC DNA]</scope>
    <source>
        <strain evidence="1 2">AMB_01</strain>
    </source>
</reference>
<keyword evidence="2" id="KW-1185">Reference proteome</keyword>
<accession>A0AC61MRU0</accession>
<dbReference type="Proteomes" id="UP000595814">
    <property type="component" value="Chromosome"/>
</dbReference>
<gene>
    <name evidence="1" type="ORF">JFY71_01350</name>
</gene>
<sequence>MEIDEVKVGSSLISGTVDGNIRAMEIRIYNYVTGNLNNEYIQVENGKFKLEVDEIKEEDIILITVNDNGISKFIEVRPSK</sequence>
<proteinExistence type="predicted"/>
<protein>
    <submittedName>
        <fullName evidence="1">Uncharacterized protein</fullName>
    </submittedName>
</protein>
<dbReference type="EMBL" id="CP066744">
    <property type="protein sequence ID" value="QQK08211.1"/>
    <property type="molecule type" value="Genomic_DNA"/>
</dbReference>
<name>A0AC61MRU0_9FIRM</name>
<evidence type="ECO:0000313" key="2">
    <source>
        <dbReference type="Proteomes" id="UP000595814"/>
    </source>
</evidence>